<comment type="caution">
    <text evidence="2">The sequence shown here is derived from an EMBL/GenBank/DDBJ whole genome shotgun (WGS) entry which is preliminary data.</text>
</comment>
<reference evidence="2 3" key="1">
    <citation type="submission" date="2019-09" db="EMBL/GenBank/DDBJ databases">
        <authorList>
            <person name="Wang X."/>
        </authorList>
    </citation>
    <scope>NUCLEOTIDE SEQUENCE [LARGE SCALE GENOMIC DNA]</scope>
    <source>
        <strain evidence="2 3">CICC 11023</strain>
    </source>
</reference>
<dbReference type="AlphaFoldDB" id="A0A5N0EFH2"/>
<accession>A0A5N0EFH2</accession>
<organism evidence="2 3">
    <name type="scientific">Nocardia colli</name>
    <dbReference type="NCBI Taxonomy" id="2545717"/>
    <lineage>
        <taxon>Bacteria</taxon>
        <taxon>Bacillati</taxon>
        <taxon>Actinomycetota</taxon>
        <taxon>Actinomycetes</taxon>
        <taxon>Mycobacteriales</taxon>
        <taxon>Nocardiaceae</taxon>
        <taxon>Nocardia</taxon>
    </lineage>
</organism>
<evidence type="ECO:0000313" key="2">
    <source>
        <dbReference type="EMBL" id="KAA8888157.1"/>
    </source>
</evidence>
<feature type="region of interest" description="Disordered" evidence="1">
    <location>
        <begin position="47"/>
        <end position="72"/>
    </location>
</feature>
<name>A0A5N0EFH2_9NOCA</name>
<sequence>MNLLVTVGGAVLALGLLILVVTVLRRPSKSPGRLTVAALQARLAEEGTPVPDEAEERLADHVSAGSNQPHTS</sequence>
<dbReference type="Proteomes" id="UP000323876">
    <property type="component" value="Unassembled WGS sequence"/>
</dbReference>
<gene>
    <name evidence="2" type="ORF">F3087_13920</name>
</gene>
<proteinExistence type="predicted"/>
<keyword evidence="3" id="KW-1185">Reference proteome</keyword>
<dbReference type="EMBL" id="VXLC01000004">
    <property type="protein sequence ID" value="KAA8888157.1"/>
    <property type="molecule type" value="Genomic_DNA"/>
</dbReference>
<evidence type="ECO:0000313" key="3">
    <source>
        <dbReference type="Proteomes" id="UP000323876"/>
    </source>
</evidence>
<dbReference type="RefSeq" id="WP_150402326.1">
    <property type="nucleotide sequence ID" value="NZ_JBHJYQ010000022.1"/>
</dbReference>
<evidence type="ECO:0000256" key="1">
    <source>
        <dbReference type="SAM" id="MobiDB-lite"/>
    </source>
</evidence>
<protein>
    <submittedName>
        <fullName evidence="2">Uncharacterized protein</fullName>
    </submittedName>
</protein>